<dbReference type="VEuPathDB" id="TriTrypDB:LDHU3_15.0140"/>
<dbReference type="OrthoDB" id="272412at2759"/>
<dbReference type="PANTHER" id="PTHR46333:SF2">
    <property type="entry name" value="CYTOKINESIS PROTEIN 3"/>
    <property type="match status" value="1"/>
</dbReference>
<feature type="region of interest" description="Disordered" evidence="1">
    <location>
        <begin position="76"/>
        <end position="112"/>
    </location>
</feature>
<sequence length="797" mass="84770">MKAASTAAPAPQTKAAAEAKAAAATTAASSLSLSLLQYGASLYEAHTHLPEAAAARLPLNRHADYLRHFGFSMERESRGATAPGTTAALDSTSPNHKMQVPLDGRRGKRAETDTSYDPVEVAGWGLPETLRCEADQRCNAVGSLSDATEWSAIAKQLVDPFMTVTWRQTATQCTIKKACCVYMWLCSHMTLQVSVPGAVENANEDNGGASTVGLPSAAKAASLARNSNRPARKVKEVPATLEPAAPPDPLLVALQTRRAPAPVLADVYMHMLTSVGGVCEVVVGQLKGAAPEEAFEWSWNMVTVDGRQYLVDVSAALSNGVLRSSASHSDVSSSVAVHEAGKGQRAGNAAGRGKAAAPSQSSPPAGSGAVPCNESFQLLPVTPERLRREFFFFTHPTYFLASHLPADPAKALVRTAMRVVQWGVRPRLTPAFYHYGLQLASHKTHSAFAASGSPSYVSFVNHHASTTELCCALYMGTLRTLPEDLSQTAPLGAEWVWHQREESTSTDTFTLTVPQAGYYVLVIGARRIRADPYSAVFTVAGETAFTPVVSYEMRVGFTPSSSPVLPRQYLSPSICRLITPLCSQILPGKHTFCVMPSCSNVLAVAVVKFVAVAATRTLLSLLTFQPRNAAFEGDVDVRSGDGVEVWVLYGAPDRNGQELSQRTAAAAAPKAAATACASPTAAAKFKATDKKKREASAEQQQQLSALESQLTHLTQALHKGEVFQRCVGGIEVRHFVSPAVVGVIQPQPIVEQEQSITLRRLAGVTDALLCEAEEVVRRQPAPVGSYFGAAEAAAAKS</sequence>
<accession>A0A3Q8IA12</accession>
<proteinExistence type="predicted"/>
<evidence type="ECO:0000256" key="1">
    <source>
        <dbReference type="SAM" id="MobiDB-lite"/>
    </source>
</evidence>
<dbReference type="PANTHER" id="PTHR46333">
    <property type="entry name" value="CYTOKINESIS PROTEIN 3"/>
    <property type="match status" value="1"/>
</dbReference>
<feature type="compositionally biased region" description="Basic and acidic residues" evidence="1">
    <location>
        <begin position="103"/>
        <end position="112"/>
    </location>
</feature>
<feature type="region of interest" description="Disordered" evidence="1">
    <location>
        <begin position="333"/>
        <end position="369"/>
    </location>
</feature>
<dbReference type="GO" id="GO:0005737">
    <property type="term" value="C:cytoplasm"/>
    <property type="evidence" value="ECO:0007669"/>
    <property type="project" value="TreeGrafter"/>
</dbReference>
<dbReference type="VEuPathDB" id="TriTrypDB:LdCL_150006000"/>
<dbReference type="AlphaFoldDB" id="A0A3Q8IA12"/>
<dbReference type="EMBL" id="CP029514">
    <property type="protein sequence ID" value="AYU77422.1"/>
    <property type="molecule type" value="Genomic_DNA"/>
</dbReference>
<gene>
    <name evidence="2" type="ORF">LdCL_150006000</name>
</gene>
<evidence type="ECO:0000313" key="2">
    <source>
        <dbReference type="EMBL" id="AYU77422.1"/>
    </source>
</evidence>
<keyword evidence="3" id="KW-1185">Reference proteome</keyword>
<evidence type="ECO:0000313" key="3">
    <source>
        <dbReference type="Proteomes" id="UP000274082"/>
    </source>
</evidence>
<dbReference type="VEuPathDB" id="TriTrypDB:LdBPK_150110.1"/>
<organism evidence="2 3">
    <name type="scientific">Leishmania donovani</name>
    <dbReference type="NCBI Taxonomy" id="5661"/>
    <lineage>
        <taxon>Eukaryota</taxon>
        <taxon>Discoba</taxon>
        <taxon>Euglenozoa</taxon>
        <taxon>Kinetoplastea</taxon>
        <taxon>Metakinetoplastina</taxon>
        <taxon>Trypanosomatida</taxon>
        <taxon>Trypanosomatidae</taxon>
        <taxon>Leishmaniinae</taxon>
        <taxon>Leishmania</taxon>
    </lineage>
</organism>
<protein>
    <submittedName>
        <fullName evidence="2">Uncharacterized protein</fullName>
    </submittedName>
</protein>
<dbReference type="Proteomes" id="UP000274082">
    <property type="component" value="Chromosome 15"/>
</dbReference>
<dbReference type="InterPro" id="IPR052557">
    <property type="entry name" value="CAP/Cytokinesis_protein"/>
</dbReference>
<name>A0A3Q8IA12_LEIDO</name>
<reference evidence="2 3" key="1">
    <citation type="journal article" date="2018" name="Sci. Rep.">
        <title>A complete Leishmania donovani reference genome identifies novel genetic variations associated with virulence.</title>
        <authorList>
            <person name="Lypaczewski P."/>
            <person name="Hoshizaki J."/>
            <person name="Zhang W.-W."/>
            <person name="McCall L.-I."/>
            <person name="Torcivia-Rodriguez J."/>
            <person name="Simonyan V."/>
            <person name="Kaur A."/>
            <person name="Dewar K."/>
            <person name="Matlashewski G."/>
        </authorList>
    </citation>
    <scope>NUCLEOTIDE SEQUENCE [LARGE SCALE GENOMIC DNA]</scope>
    <source>
        <strain evidence="2 3">LdCL</strain>
    </source>
</reference>